<evidence type="ECO:0000256" key="4">
    <source>
        <dbReference type="ARBA" id="ARBA00023136"/>
    </source>
</evidence>
<feature type="transmembrane region" description="Helical" evidence="6">
    <location>
        <begin position="246"/>
        <end position="265"/>
    </location>
</feature>
<evidence type="ECO:0000256" key="3">
    <source>
        <dbReference type="ARBA" id="ARBA00022989"/>
    </source>
</evidence>
<feature type="region of interest" description="Disordered" evidence="5">
    <location>
        <begin position="587"/>
        <end position="748"/>
    </location>
</feature>
<keyword evidence="4 6" id="KW-0472">Membrane</keyword>
<comment type="subcellular location">
    <subcellularLocation>
        <location evidence="1">Membrane</location>
        <topology evidence="1">Multi-pass membrane protein</topology>
    </subcellularLocation>
</comment>
<feature type="compositionally biased region" description="Gly residues" evidence="5">
    <location>
        <begin position="35"/>
        <end position="46"/>
    </location>
</feature>
<feature type="compositionally biased region" description="Low complexity" evidence="5">
    <location>
        <begin position="717"/>
        <end position="728"/>
    </location>
</feature>
<keyword evidence="2 6" id="KW-0812">Transmembrane</keyword>
<feature type="compositionally biased region" description="Low complexity" evidence="5">
    <location>
        <begin position="694"/>
        <end position="703"/>
    </location>
</feature>
<keyword evidence="3 6" id="KW-1133">Transmembrane helix</keyword>
<evidence type="ECO:0000313" key="8">
    <source>
        <dbReference type="RefSeq" id="XP_012934860.1"/>
    </source>
</evidence>
<organism evidence="7 8">
    <name type="scientific">Aplysia californica</name>
    <name type="common">California sea hare</name>
    <dbReference type="NCBI Taxonomy" id="6500"/>
    <lineage>
        <taxon>Eukaryota</taxon>
        <taxon>Metazoa</taxon>
        <taxon>Spiralia</taxon>
        <taxon>Lophotrochozoa</taxon>
        <taxon>Mollusca</taxon>
        <taxon>Gastropoda</taxon>
        <taxon>Heterobranchia</taxon>
        <taxon>Euthyneura</taxon>
        <taxon>Tectipleura</taxon>
        <taxon>Aplysiida</taxon>
        <taxon>Aplysioidea</taxon>
        <taxon>Aplysiidae</taxon>
        <taxon>Aplysia</taxon>
    </lineage>
</organism>
<feature type="transmembrane region" description="Helical" evidence="6">
    <location>
        <begin position="474"/>
        <end position="495"/>
    </location>
</feature>
<feature type="transmembrane region" description="Helical" evidence="6">
    <location>
        <begin position="362"/>
        <end position="382"/>
    </location>
</feature>
<protein>
    <submittedName>
        <fullName evidence="8">Cystine/glutamate transporter</fullName>
    </submittedName>
</protein>
<dbReference type="Proteomes" id="UP000694888">
    <property type="component" value="Unplaced"/>
</dbReference>
<accession>A0ABM0ZUR1</accession>
<feature type="transmembrane region" description="Helical" evidence="6">
    <location>
        <begin position="285"/>
        <end position="303"/>
    </location>
</feature>
<feature type="region of interest" description="Disordered" evidence="5">
    <location>
        <begin position="776"/>
        <end position="902"/>
    </location>
</feature>
<dbReference type="PANTHER" id="PTHR11785">
    <property type="entry name" value="AMINO ACID TRANSPORTER"/>
    <property type="match status" value="1"/>
</dbReference>
<dbReference type="RefSeq" id="XP_012934860.1">
    <property type="nucleotide sequence ID" value="XM_013079406.2"/>
</dbReference>
<keyword evidence="7" id="KW-1185">Reference proteome</keyword>
<feature type="compositionally biased region" description="Basic and acidic residues" evidence="5">
    <location>
        <begin position="890"/>
        <end position="902"/>
    </location>
</feature>
<proteinExistence type="predicted"/>
<dbReference type="InterPro" id="IPR002293">
    <property type="entry name" value="AA/rel_permease1"/>
</dbReference>
<feature type="compositionally biased region" description="Acidic residues" evidence="5">
    <location>
        <begin position="830"/>
        <end position="844"/>
    </location>
</feature>
<feature type="transmembrane region" description="Helical" evidence="6">
    <location>
        <begin position="215"/>
        <end position="234"/>
    </location>
</feature>
<feature type="transmembrane region" description="Helical" evidence="6">
    <location>
        <begin position="501"/>
        <end position="519"/>
    </location>
</feature>
<evidence type="ECO:0000256" key="5">
    <source>
        <dbReference type="SAM" id="MobiDB-lite"/>
    </source>
</evidence>
<feature type="transmembrane region" description="Helical" evidence="6">
    <location>
        <begin position="120"/>
        <end position="151"/>
    </location>
</feature>
<dbReference type="Pfam" id="PF13520">
    <property type="entry name" value="AA_permease_2"/>
    <property type="match status" value="1"/>
</dbReference>
<dbReference type="PANTHER" id="PTHR11785:SF512">
    <property type="entry name" value="SOBREMESA, ISOFORM B"/>
    <property type="match status" value="1"/>
</dbReference>
<evidence type="ECO:0000256" key="6">
    <source>
        <dbReference type="SAM" id="Phobius"/>
    </source>
</evidence>
<name>A0ABM0ZUR1_APLCA</name>
<evidence type="ECO:0000256" key="1">
    <source>
        <dbReference type="ARBA" id="ARBA00004141"/>
    </source>
</evidence>
<gene>
    <name evidence="8" type="primary">LOC101855236</name>
</gene>
<evidence type="ECO:0000256" key="2">
    <source>
        <dbReference type="ARBA" id="ARBA00022692"/>
    </source>
</evidence>
<feature type="transmembrane region" description="Helical" evidence="6">
    <location>
        <begin position="324"/>
        <end position="342"/>
    </location>
</feature>
<sequence length="902" mass="97321">MDRVQAFRRGSMPNGRRPSVMWTLGSQRQADSEKGGGPGGGDAEGGGAKKEEKAGSDLQEIGLLYGGSLVMNAIIGPGIFGTPKGVLAGVGSVGMCMVMWTLAGMFSMCGPGIFGTPKGVLAGVGSVGMCMVMWTLAGMFSMCAALCFAELRESVRREGVEYAYITEAFGPLAGFVYSSIRIAAAEPVSTAVFALAFADYVSDSIYDDCGPPRPVVIVIATLTTLSMALVNLMSRKLSERLQMLSSVGKTCALAVVIIMGIKRMIDGELDVINEGMTGTKFSASQFGFALYNGLWAYGGWSNVNHVTSGLKKPPRNVPRIVKTVLPLVLMVYLLVVLSYFTAMTREELLNSQAIGVTWAQNVLGPASSIISIGVGLTALGSLNATFLSAGRLSGVAAKNGQMPDVASWVHVRSKTPVITVVLRCVIATVAICVGTGQSLLRFYVFCVWLFHGMSVVALLVLRFKNKHKKRPYKVDLWIPVVVVVGVLFVLLAPFLESPQPVFIAALILIGLSLLCYYPITIVKEKSIVNIPDNITIWLQLLLRIAPKRDLRRERRSMMRRMSMLARESILITPNVQTPEMMRRFSRRMSRLSRADGGSPALIRRMGDEEPHLRRRVNRGSSLAEADMKRGRSNSLWHITESKPSPALIRKKPQRNSRSFGHADVAHLPSPPSLPILKNRFNTTPIAPSEAEPGALAPPTATLHPPHHPVRPTPSPIPEESSSAPASPIDANVPPKLPKTKGADDDSNSNLEVVADFESDGGGEYEVLAHAGGVRRMAFPPDGALMSDRTDSSSSESGSETESEDSNKLRHSIFATLFAPNSSTSTSESDSSMDEEGEVDEEGEMEEHAHPSFYYSDGELSSDLSDNDEGDHNNQGHVNNGFVLHVEDDEGKPPKANPHDTEA</sequence>
<dbReference type="InterPro" id="IPR050598">
    <property type="entry name" value="AminoAcid_Transporter"/>
</dbReference>
<reference evidence="8" key="1">
    <citation type="submission" date="2025-08" db="UniProtKB">
        <authorList>
            <consortium name="RefSeq"/>
        </authorList>
    </citation>
    <scope>IDENTIFICATION</scope>
</reference>
<evidence type="ECO:0000313" key="7">
    <source>
        <dbReference type="Proteomes" id="UP000694888"/>
    </source>
</evidence>
<dbReference type="GeneID" id="101855236"/>
<feature type="transmembrane region" description="Helical" evidence="6">
    <location>
        <begin position="442"/>
        <end position="462"/>
    </location>
</feature>
<feature type="region of interest" description="Disordered" evidence="5">
    <location>
        <begin position="1"/>
        <end position="52"/>
    </location>
</feature>
<feature type="transmembrane region" description="Helical" evidence="6">
    <location>
        <begin position="86"/>
        <end position="108"/>
    </location>
</feature>
<dbReference type="Gene3D" id="1.20.1740.10">
    <property type="entry name" value="Amino acid/polyamine transporter I"/>
    <property type="match status" value="1"/>
</dbReference>